<dbReference type="GO" id="GO:0016787">
    <property type="term" value="F:hydrolase activity"/>
    <property type="evidence" value="ECO:0007669"/>
    <property type="project" value="UniProtKB-KW"/>
</dbReference>
<keyword evidence="1" id="KW-0233">DNA recombination</keyword>
<proteinExistence type="inferred from homology"/>
<dbReference type="PANTHER" id="PTHR10492:SF57">
    <property type="entry name" value="ATP-DEPENDENT DNA HELICASE"/>
    <property type="match status" value="1"/>
</dbReference>
<evidence type="ECO:0000256" key="1">
    <source>
        <dbReference type="RuleBase" id="RU363044"/>
    </source>
</evidence>
<dbReference type="GO" id="GO:0005524">
    <property type="term" value="F:ATP binding"/>
    <property type="evidence" value="ECO:0007669"/>
    <property type="project" value="UniProtKB-KW"/>
</dbReference>
<comment type="similarity">
    <text evidence="1">Belongs to the helicase family.</text>
</comment>
<dbReference type="Pfam" id="PF05970">
    <property type="entry name" value="PIF1"/>
    <property type="match status" value="1"/>
</dbReference>
<keyword evidence="1" id="KW-0547">Nucleotide-binding</keyword>
<dbReference type="GO" id="GO:0000723">
    <property type="term" value="P:telomere maintenance"/>
    <property type="evidence" value="ECO:0007669"/>
    <property type="project" value="InterPro"/>
</dbReference>
<dbReference type="EC" id="5.6.2.3" evidence="1"/>
<dbReference type="GO" id="GO:0043139">
    <property type="term" value="F:5'-3' DNA helicase activity"/>
    <property type="evidence" value="ECO:0007669"/>
    <property type="project" value="UniProtKB-EC"/>
</dbReference>
<evidence type="ECO:0000259" key="2">
    <source>
        <dbReference type="Pfam" id="PF05970"/>
    </source>
</evidence>
<comment type="cofactor">
    <cofactor evidence="1">
        <name>Mg(2+)</name>
        <dbReference type="ChEBI" id="CHEBI:18420"/>
    </cofactor>
</comment>
<dbReference type="Proteomes" id="UP000829354">
    <property type="component" value="Chromosome V"/>
</dbReference>
<protein>
    <recommendedName>
        <fullName evidence="1">ATP-dependent DNA helicase</fullName>
        <ecNumber evidence="1">5.6.2.3</ecNumber>
    </recommendedName>
</protein>
<dbReference type="InterPro" id="IPR010285">
    <property type="entry name" value="DNA_helicase_pif1-like_DEAD"/>
</dbReference>
<name>A0AAE9EWY1_CAEBR</name>
<dbReference type="GO" id="GO:0006281">
    <property type="term" value="P:DNA repair"/>
    <property type="evidence" value="ECO:0007669"/>
    <property type="project" value="UniProtKB-KW"/>
</dbReference>
<evidence type="ECO:0000313" key="3">
    <source>
        <dbReference type="EMBL" id="UMM33322.1"/>
    </source>
</evidence>
<keyword evidence="1" id="KW-0234">DNA repair</keyword>
<keyword evidence="4" id="KW-1185">Reference proteome</keyword>
<keyword evidence="1" id="KW-0347">Helicase</keyword>
<gene>
    <name evidence="3" type="ORF">L5515_006849</name>
</gene>
<keyword evidence="1" id="KW-0067">ATP-binding</keyword>
<keyword evidence="1" id="KW-0378">Hydrolase</keyword>
<sequence length="108" mass="12489">MHLKVIPIAWIGIAASLLPHGRTVASFFHLNIKDGLDQLFRDVTKIDKPFGGKVIIHGGDFRQCLPVVDRKGRDEQISIKRSHLWPFFQVYHLKTNMRAQNADEEWKK</sequence>
<reference evidence="3 4" key="1">
    <citation type="submission" date="2022-04" db="EMBL/GenBank/DDBJ databases">
        <title>Chromosome-level reference genomes for two strains of Caenorhabditis briggsae: an improved platform for comparative genomics.</title>
        <authorList>
            <person name="Stevens L."/>
            <person name="Andersen E."/>
        </authorList>
    </citation>
    <scope>NUCLEOTIDE SEQUENCE [LARGE SCALE GENOMIC DNA]</scope>
    <source>
        <strain evidence="3">VX34</strain>
        <tissue evidence="3">Whole-organism</tissue>
    </source>
</reference>
<dbReference type="EMBL" id="CP092624">
    <property type="protein sequence ID" value="UMM33322.1"/>
    <property type="molecule type" value="Genomic_DNA"/>
</dbReference>
<dbReference type="GO" id="GO:0006310">
    <property type="term" value="P:DNA recombination"/>
    <property type="evidence" value="ECO:0007669"/>
    <property type="project" value="UniProtKB-KW"/>
</dbReference>
<dbReference type="PANTHER" id="PTHR10492">
    <property type="match status" value="1"/>
</dbReference>
<accession>A0AAE9EWY1</accession>
<dbReference type="AlphaFoldDB" id="A0AAE9EWY1"/>
<comment type="catalytic activity">
    <reaction evidence="1">
        <text>ATP + H2O = ADP + phosphate + H(+)</text>
        <dbReference type="Rhea" id="RHEA:13065"/>
        <dbReference type="ChEBI" id="CHEBI:15377"/>
        <dbReference type="ChEBI" id="CHEBI:15378"/>
        <dbReference type="ChEBI" id="CHEBI:30616"/>
        <dbReference type="ChEBI" id="CHEBI:43474"/>
        <dbReference type="ChEBI" id="CHEBI:456216"/>
        <dbReference type="EC" id="5.6.2.3"/>
    </reaction>
</comment>
<keyword evidence="1" id="KW-0227">DNA damage</keyword>
<organism evidence="3 4">
    <name type="scientific">Caenorhabditis briggsae</name>
    <dbReference type="NCBI Taxonomy" id="6238"/>
    <lineage>
        <taxon>Eukaryota</taxon>
        <taxon>Metazoa</taxon>
        <taxon>Ecdysozoa</taxon>
        <taxon>Nematoda</taxon>
        <taxon>Chromadorea</taxon>
        <taxon>Rhabditida</taxon>
        <taxon>Rhabditina</taxon>
        <taxon>Rhabditomorpha</taxon>
        <taxon>Rhabditoidea</taxon>
        <taxon>Rhabditidae</taxon>
        <taxon>Peloderinae</taxon>
        <taxon>Caenorhabditis</taxon>
    </lineage>
</organism>
<evidence type="ECO:0000313" key="4">
    <source>
        <dbReference type="Proteomes" id="UP000829354"/>
    </source>
</evidence>
<feature type="domain" description="DNA helicase Pif1-like DEAD-box helicase" evidence="2">
    <location>
        <begin position="33"/>
        <end position="103"/>
    </location>
</feature>